<dbReference type="GO" id="GO:0016636">
    <property type="term" value="F:oxidoreductase activity, acting on the CH-CH group of donors, iron-sulfur protein as acceptor"/>
    <property type="evidence" value="ECO:0007669"/>
    <property type="project" value="InterPro"/>
</dbReference>
<dbReference type="InterPro" id="IPR009249">
    <property type="entry name" value="Ferredoxin-dep_bilin_Rdtase"/>
</dbReference>
<dbReference type="RefSeq" id="YP_007673849.1">
    <property type="nucleotide sequence ID" value="NC_020845.1"/>
</dbReference>
<proteinExistence type="inferred from homology"/>
<gene>
    <name evidence="3" type="ORF">CPMG_00103</name>
</gene>
<protein>
    <submittedName>
        <fullName evidence="3">Phycoerythrobilin synthase</fullName>
    </submittedName>
</protein>
<reference evidence="3 4" key="1">
    <citation type="submission" date="2010-11" db="EMBL/GenBank/DDBJ databases">
        <title>The Genome Sequence of Cyanophage MED4-213.</title>
        <authorList>
            <consortium name="The Broad Institute Genome Sequencing Platform"/>
            <person name="Henn M.R."/>
            <person name="Sullivan M.S."/>
            <person name="Osburne M.S."/>
            <person name="Levin J."/>
            <person name="Malboeuf C."/>
            <person name="Casali M."/>
            <person name="Russ C."/>
            <person name="Lennon N."/>
            <person name="Chapman S.B."/>
            <person name="Erlich R."/>
            <person name="Young S.K."/>
            <person name="Yandava C."/>
            <person name="Zeng Q."/>
            <person name="Alvarado L."/>
            <person name="Anderson S."/>
            <person name="Berlin A."/>
            <person name="Chen Z."/>
            <person name="Freedman E."/>
            <person name="Gellesch M."/>
            <person name="Goldberg J."/>
            <person name="Green L."/>
            <person name="Griggs A."/>
            <person name="Gujja S."/>
            <person name="Heilman E.R."/>
            <person name="Heiman D."/>
            <person name="Hollinger A."/>
            <person name="Howarth C."/>
            <person name="Larson L."/>
            <person name="Mehta T."/>
            <person name="Pearson M."/>
            <person name="Roberts A."/>
            <person name="Ryan E."/>
            <person name="Saif S."/>
            <person name="Shea T."/>
            <person name="Shenoy N."/>
            <person name="Sisk P."/>
            <person name="Stolte C."/>
            <person name="Sykes S."/>
            <person name="White J."/>
            <person name="Yu Q."/>
            <person name="Coleman M.L."/>
            <person name="Huang K.H."/>
            <person name="Weigele P.R."/>
            <person name="DeFrancesco A.S."/>
            <person name="Kern S.E."/>
            <person name="Thompson L.R."/>
            <person name="Fu R."/>
            <person name="Hombeck B."/>
            <person name="Chisholm S.W."/>
            <person name="Haas B."/>
            <person name="Nusbaum C."/>
            <person name="Birren B."/>
        </authorList>
    </citation>
    <scope>NUCLEOTIDE SEQUENCE [LARGE SCALE GENOMIC DNA]</scope>
    <source>
        <strain evidence="3">MED4-213</strain>
    </source>
</reference>
<sequence>MIDLWQNYKKVLFNTFDLEPDVNSYMMWEGKRNTSLKAIEYRHKYFLKAREVEIYNEKSSIYNNILYPKTGSNLPCFGMDLMGFAEYKVIIVFDFQHPTENHMFSHPDLPVATEDYRFFEKGNHFSENIFVRKCKMDEVDQYVGEFAQYLDAYRRMVKAVEPDGEDTTIYSDFDTYMTRLDPVGGYLKGIFGEERAEQLVKSFLFCYNK</sequence>
<name>M4QDA2_9CAUD</name>
<dbReference type="Proteomes" id="UP000012039">
    <property type="component" value="Segment"/>
</dbReference>
<keyword evidence="2" id="KW-0560">Oxidoreductase</keyword>
<dbReference type="GO" id="GO:0050897">
    <property type="term" value="F:cobalt ion binding"/>
    <property type="evidence" value="ECO:0007669"/>
    <property type="project" value="InterPro"/>
</dbReference>
<evidence type="ECO:0000313" key="4">
    <source>
        <dbReference type="Proteomes" id="UP000012039"/>
    </source>
</evidence>
<dbReference type="Gene3D" id="3.40.1500.20">
    <property type="match status" value="1"/>
</dbReference>
<dbReference type="Pfam" id="PF05996">
    <property type="entry name" value="Fe_bilin_red"/>
    <property type="match status" value="1"/>
</dbReference>
<organism evidence="3 4">
    <name type="scientific">Prochlorococcus phage MED4-213</name>
    <dbReference type="NCBI Taxonomy" id="889956"/>
    <lineage>
        <taxon>Viruses</taxon>
        <taxon>Duplodnaviria</taxon>
        <taxon>Heunggongvirae</taxon>
        <taxon>Uroviricota</taxon>
        <taxon>Caudoviricetes</taxon>
        <taxon>Eurybiavirus</taxon>
        <taxon>Eurybiavirus MED4213</taxon>
    </lineage>
</organism>
<dbReference type="GO" id="GO:0010024">
    <property type="term" value="P:phytochromobilin biosynthetic process"/>
    <property type="evidence" value="ECO:0007669"/>
    <property type="project" value="InterPro"/>
</dbReference>
<accession>M4QDA2</accession>
<dbReference type="KEGG" id="vg:15010372"/>
<evidence type="ECO:0000313" key="3">
    <source>
        <dbReference type="EMBL" id="AGH26204.1"/>
    </source>
</evidence>
<comment type="similarity">
    <text evidence="1">Belongs to the HY2 family.</text>
</comment>
<dbReference type="PANTHER" id="PTHR34557:SF1">
    <property type="entry name" value="PHYTOCHROMOBILIN:FERREDOXIN OXIDOREDUCTASE, CHLOROPLASTIC"/>
    <property type="match status" value="1"/>
</dbReference>
<evidence type="ECO:0000256" key="1">
    <source>
        <dbReference type="ARBA" id="ARBA00006908"/>
    </source>
</evidence>
<keyword evidence="4" id="KW-1185">Reference proteome</keyword>
<dbReference type="EMBL" id="HQ634174">
    <property type="protein sequence ID" value="AGH26204.1"/>
    <property type="molecule type" value="Genomic_DNA"/>
</dbReference>
<dbReference type="PANTHER" id="PTHR34557">
    <property type="entry name" value="PHYTOCHROMOBILIN:FERREDOXIN OXIDOREDUCTASE, CHLOROPLASTIC"/>
    <property type="match status" value="1"/>
</dbReference>
<evidence type="ECO:0000256" key="2">
    <source>
        <dbReference type="ARBA" id="ARBA00023002"/>
    </source>
</evidence>
<dbReference type="GeneID" id="15010372"/>